<dbReference type="InParanoid" id="A0A3R7CV60"/>
<gene>
    <name evidence="1" type="ORF">CSKR_110597</name>
</gene>
<name>A0A3R7CV60_CLOSI</name>
<protein>
    <submittedName>
        <fullName evidence="1">Uncharacterized protein</fullName>
    </submittedName>
</protein>
<reference evidence="1 2" key="2">
    <citation type="journal article" date="2021" name="Genomics">
        <title>High-quality reference genome for Clonorchis sinensis.</title>
        <authorList>
            <person name="Young N.D."/>
            <person name="Stroehlein A.J."/>
            <person name="Kinkar L."/>
            <person name="Wang T."/>
            <person name="Sohn W.M."/>
            <person name="Chang B.C.H."/>
            <person name="Kaur P."/>
            <person name="Weisz D."/>
            <person name="Dudchenko O."/>
            <person name="Aiden E.L."/>
            <person name="Korhonen P.K."/>
            <person name="Gasser R.B."/>
        </authorList>
    </citation>
    <scope>NUCLEOTIDE SEQUENCE [LARGE SCALE GENOMIC DNA]</scope>
    <source>
        <strain evidence="1">Cs-k2</strain>
    </source>
</reference>
<dbReference type="Proteomes" id="UP000286415">
    <property type="component" value="Unassembled WGS sequence"/>
</dbReference>
<reference evidence="1 2" key="1">
    <citation type="journal article" date="2018" name="Biotechnol. Adv.">
        <title>Improved genomic resources and new bioinformatic workflow for the carcinogenic parasite Clonorchis sinensis: Biotechnological implications.</title>
        <authorList>
            <person name="Wang D."/>
            <person name="Korhonen P.K."/>
            <person name="Gasser R.B."/>
            <person name="Young N.D."/>
        </authorList>
    </citation>
    <scope>NUCLEOTIDE SEQUENCE [LARGE SCALE GENOMIC DNA]</scope>
    <source>
        <strain evidence="1">Cs-k2</strain>
    </source>
</reference>
<keyword evidence="2" id="KW-1185">Reference proteome</keyword>
<dbReference type="AlphaFoldDB" id="A0A3R7CV60"/>
<evidence type="ECO:0000313" key="1">
    <source>
        <dbReference type="EMBL" id="KAG5441797.1"/>
    </source>
</evidence>
<proteinExistence type="predicted"/>
<organism evidence="1 2">
    <name type="scientific">Clonorchis sinensis</name>
    <name type="common">Chinese liver fluke</name>
    <dbReference type="NCBI Taxonomy" id="79923"/>
    <lineage>
        <taxon>Eukaryota</taxon>
        <taxon>Metazoa</taxon>
        <taxon>Spiralia</taxon>
        <taxon>Lophotrochozoa</taxon>
        <taxon>Platyhelminthes</taxon>
        <taxon>Trematoda</taxon>
        <taxon>Digenea</taxon>
        <taxon>Opisthorchiida</taxon>
        <taxon>Opisthorchiata</taxon>
        <taxon>Opisthorchiidae</taxon>
        <taxon>Clonorchis</taxon>
    </lineage>
</organism>
<comment type="caution">
    <text evidence="1">The sequence shown here is derived from an EMBL/GenBank/DDBJ whole genome shotgun (WGS) entry which is preliminary data.</text>
</comment>
<evidence type="ECO:0000313" key="2">
    <source>
        <dbReference type="Proteomes" id="UP000286415"/>
    </source>
</evidence>
<accession>A0A3R7CV60</accession>
<sequence>MERRCVEQNCFKLDCSCLDMLMLSADIPASAKGPLKYSDSNNHANDNLDVVDLWCYRNRNPLRGTAICLRLDYKSSAFWNLSNSDQNAPACYRYPKKTSNHRNRILLRAFNLRTIRDLGYGTVLSHPRNFGTFYGLKSRTLRDVKIQMRPMCVGGVVVTRSHALLDVRDSNPGTAIGYALLMSSNKSETRVQCFPLVWTHPEQENDRSKESGVDMNNKDLFCKLSQSMPKSQETMYGYFILIDSQQQHASHKTPRRFAPATLRLEFETTSDSAAVTNSQLNRIPYR</sequence>
<dbReference type="EMBL" id="NIRI02000076">
    <property type="protein sequence ID" value="KAG5441797.1"/>
    <property type="molecule type" value="Genomic_DNA"/>
</dbReference>